<dbReference type="Proteomes" id="UP000821845">
    <property type="component" value="Chromosome 1"/>
</dbReference>
<sequence length="350" mass="38119">MAWFGDLFIESGMVFRALPQGKLLKVVDILLILRPPPPASQALEPRCAWNGDNFRTRPQGNGLLALSDERSSSGWELSDRALDPYTYARRWPCAADGRGSGIGWHSSTFEPSAALQFAISTELTVLISAATVASHKKQSSSRVLRKARLLRATTRYEQGCGDNGDHRSEGDKKQRRKTAKQFPVRSGGSGLGKFWKLGDTSVPLPSPHHRNPVIPGGAELRRPLFDRRPCPHTFTAQQPLCPVHIARASSALCPASMPDNGASRKVKRRWYVPRHTTIGPSCKANGRSFKHHQPPAAPNVSRAQDQLRDSSSSSPGTPPWPATADDPATTAAEGSDGFLIDMDFGAFLEA</sequence>
<gene>
    <name evidence="1" type="ORF">HPB50_027187</name>
</gene>
<evidence type="ECO:0000313" key="1">
    <source>
        <dbReference type="EMBL" id="KAH6948937.1"/>
    </source>
</evidence>
<accession>A0ACB7TTZ8</accession>
<proteinExistence type="predicted"/>
<protein>
    <submittedName>
        <fullName evidence="1">Uncharacterized protein</fullName>
    </submittedName>
</protein>
<evidence type="ECO:0000313" key="2">
    <source>
        <dbReference type="Proteomes" id="UP000821845"/>
    </source>
</evidence>
<comment type="caution">
    <text evidence="1">The sequence shown here is derived from an EMBL/GenBank/DDBJ whole genome shotgun (WGS) entry which is preliminary data.</text>
</comment>
<name>A0ACB7TTZ8_HYAAI</name>
<dbReference type="EMBL" id="CM023481">
    <property type="protein sequence ID" value="KAH6948937.1"/>
    <property type="molecule type" value="Genomic_DNA"/>
</dbReference>
<organism evidence="1 2">
    <name type="scientific">Hyalomma asiaticum</name>
    <name type="common">Tick</name>
    <dbReference type="NCBI Taxonomy" id="266040"/>
    <lineage>
        <taxon>Eukaryota</taxon>
        <taxon>Metazoa</taxon>
        <taxon>Ecdysozoa</taxon>
        <taxon>Arthropoda</taxon>
        <taxon>Chelicerata</taxon>
        <taxon>Arachnida</taxon>
        <taxon>Acari</taxon>
        <taxon>Parasitiformes</taxon>
        <taxon>Ixodida</taxon>
        <taxon>Ixodoidea</taxon>
        <taxon>Ixodidae</taxon>
        <taxon>Hyalomminae</taxon>
        <taxon>Hyalomma</taxon>
    </lineage>
</organism>
<reference evidence="1" key="1">
    <citation type="submission" date="2020-05" db="EMBL/GenBank/DDBJ databases">
        <title>Large-scale comparative analyses of tick genomes elucidate their genetic diversity and vector capacities.</title>
        <authorList>
            <person name="Jia N."/>
            <person name="Wang J."/>
            <person name="Shi W."/>
            <person name="Du L."/>
            <person name="Sun Y."/>
            <person name="Zhan W."/>
            <person name="Jiang J."/>
            <person name="Wang Q."/>
            <person name="Zhang B."/>
            <person name="Ji P."/>
            <person name="Sakyi L.B."/>
            <person name="Cui X."/>
            <person name="Yuan T."/>
            <person name="Jiang B."/>
            <person name="Yang W."/>
            <person name="Lam T.T.-Y."/>
            <person name="Chang Q."/>
            <person name="Ding S."/>
            <person name="Wang X."/>
            <person name="Zhu J."/>
            <person name="Ruan X."/>
            <person name="Zhao L."/>
            <person name="Wei J."/>
            <person name="Que T."/>
            <person name="Du C."/>
            <person name="Cheng J."/>
            <person name="Dai P."/>
            <person name="Han X."/>
            <person name="Huang E."/>
            <person name="Gao Y."/>
            <person name="Liu J."/>
            <person name="Shao H."/>
            <person name="Ye R."/>
            <person name="Li L."/>
            <person name="Wei W."/>
            <person name="Wang X."/>
            <person name="Wang C."/>
            <person name="Yang T."/>
            <person name="Huo Q."/>
            <person name="Li W."/>
            <person name="Guo W."/>
            <person name="Chen H."/>
            <person name="Zhou L."/>
            <person name="Ni X."/>
            <person name="Tian J."/>
            <person name="Zhou Y."/>
            <person name="Sheng Y."/>
            <person name="Liu T."/>
            <person name="Pan Y."/>
            <person name="Xia L."/>
            <person name="Li J."/>
            <person name="Zhao F."/>
            <person name="Cao W."/>
        </authorList>
    </citation>
    <scope>NUCLEOTIDE SEQUENCE</scope>
    <source>
        <strain evidence="1">Hyas-2018</strain>
    </source>
</reference>
<keyword evidence="2" id="KW-1185">Reference proteome</keyword>